<gene>
    <name evidence="2" type="ORF">H0264_23095</name>
</gene>
<dbReference type="RefSeq" id="WP_181579478.1">
    <property type="nucleotide sequence ID" value="NZ_CP059399.1"/>
</dbReference>
<dbReference type="Proteomes" id="UP000515512">
    <property type="component" value="Chromosome"/>
</dbReference>
<proteinExistence type="predicted"/>
<dbReference type="SUPFAM" id="SSF51182">
    <property type="entry name" value="RmlC-like cupins"/>
    <property type="match status" value="1"/>
</dbReference>
<dbReference type="InterPro" id="IPR013096">
    <property type="entry name" value="Cupin_2"/>
</dbReference>
<dbReference type="Pfam" id="PF07883">
    <property type="entry name" value="Cupin_2"/>
    <property type="match status" value="1"/>
</dbReference>
<dbReference type="EMBL" id="CP059399">
    <property type="protein sequence ID" value="QLY28270.1"/>
    <property type="molecule type" value="Genomic_DNA"/>
</dbReference>
<dbReference type="AlphaFoldDB" id="A0A7D6VFB6"/>
<sequence length="198" mass="21626">MTTTSELRRDLPIFEIYTGANGDRIELHPWFFVAGKQYLGLTRILPPGTGKGPAHVHTGITQYSFLLAGPSARYRRGLRAGTLKTGDALVIPPGAAHVDPYNDTDEPVVVRTVYTPGPVWLMSYGKTLGQAVRDGNVNAQHELRPAHLLLMLGTPGSVTFAARVPLALQRRVMLPLATRIARRRGYAPAAGLRGHIFR</sequence>
<organism evidence="2 3">
    <name type="scientific">Nocardia huaxiensis</name>
    <dbReference type="NCBI Taxonomy" id="2755382"/>
    <lineage>
        <taxon>Bacteria</taxon>
        <taxon>Bacillati</taxon>
        <taxon>Actinomycetota</taxon>
        <taxon>Actinomycetes</taxon>
        <taxon>Mycobacteriales</taxon>
        <taxon>Nocardiaceae</taxon>
        <taxon>Nocardia</taxon>
    </lineage>
</organism>
<name>A0A7D6VFB6_9NOCA</name>
<keyword evidence="3" id="KW-1185">Reference proteome</keyword>
<evidence type="ECO:0000259" key="1">
    <source>
        <dbReference type="Pfam" id="PF07883"/>
    </source>
</evidence>
<dbReference type="KEGG" id="nhu:H0264_23095"/>
<accession>A0A7D6VFB6</accession>
<feature type="domain" description="Cupin type-2" evidence="1">
    <location>
        <begin position="44"/>
        <end position="113"/>
    </location>
</feature>
<protein>
    <submittedName>
        <fullName evidence="2">Cupin domain-containing protein</fullName>
    </submittedName>
</protein>
<evidence type="ECO:0000313" key="3">
    <source>
        <dbReference type="Proteomes" id="UP000515512"/>
    </source>
</evidence>
<dbReference type="InterPro" id="IPR014710">
    <property type="entry name" value="RmlC-like_jellyroll"/>
</dbReference>
<reference evidence="2 3" key="1">
    <citation type="submission" date="2020-07" db="EMBL/GenBank/DDBJ databases">
        <authorList>
            <person name="Zhuang K."/>
            <person name="Ran Y."/>
        </authorList>
    </citation>
    <scope>NUCLEOTIDE SEQUENCE [LARGE SCALE GENOMIC DNA]</scope>
    <source>
        <strain evidence="2 3">WCH-YHL-001</strain>
    </source>
</reference>
<dbReference type="Gene3D" id="2.60.120.10">
    <property type="entry name" value="Jelly Rolls"/>
    <property type="match status" value="1"/>
</dbReference>
<evidence type="ECO:0000313" key="2">
    <source>
        <dbReference type="EMBL" id="QLY28270.1"/>
    </source>
</evidence>
<dbReference type="InterPro" id="IPR011051">
    <property type="entry name" value="RmlC_Cupin_sf"/>
</dbReference>